<dbReference type="AlphaFoldDB" id="U2RR80"/>
<keyword evidence="2" id="KW-1185">Reference proteome</keyword>
<dbReference type="EMBL" id="AWVP01000104">
    <property type="protein sequence ID" value="ERK56033.1"/>
    <property type="molecule type" value="Genomic_DNA"/>
</dbReference>
<name>U2RR80_9BACL</name>
<protein>
    <recommendedName>
        <fullName evidence="3">DNA-binding protein</fullName>
    </recommendedName>
</protein>
<gene>
    <name evidence="1" type="ORF">HMPREF1983_01570</name>
</gene>
<organism evidence="1 2">
    <name type="scientific">Gemella bergeri ATCC 700627</name>
    <dbReference type="NCBI Taxonomy" id="1321820"/>
    <lineage>
        <taxon>Bacteria</taxon>
        <taxon>Bacillati</taxon>
        <taxon>Bacillota</taxon>
        <taxon>Bacilli</taxon>
        <taxon>Bacillales</taxon>
        <taxon>Gemellaceae</taxon>
        <taxon>Gemella</taxon>
    </lineage>
</organism>
<evidence type="ECO:0008006" key="3">
    <source>
        <dbReference type="Google" id="ProtNLM"/>
    </source>
</evidence>
<comment type="caution">
    <text evidence="1">The sequence shown here is derived from an EMBL/GenBank/DDBJ whole genome shotgun (WGS) entry which is preliminary data.</text>
</comment>
<dbReference type="Proteomes" id="UP000016637">
    <property type="component" value="Unassembled WGS sequence"/>
</dbReference>
<dbReference type="HOGENOM" id="CLU_173913_0_0_9"/>
<evidence type="ECO:0000313" key="2">
    <source>
        <dbReference type="Proteomes" id="UP000016637"/>
    </source>
</evidence>
<accession>U2RR80</accession>
<evidence type="ECO:0000313" key="1">
    <source>
        <dbReference type="EMBL" id="ERK56033.1"/>
    </source>
</evidence>
<dbReference type="eggNOG" id="ENOG5032S04">
    <property type="taxonomic scope" value="Bacteria"/>
</dbReference>
<proteinExistence type="predicted"/>
<reference evidence="1 2" key="1">
    <citation type="submission" date="2013-08" db="EMBL/GenBank/DDBJ databases">
        <authorList>
            <person name="Weinstock G."/>
            <person name="Sodergren E."/>
            <person name="Wylie T."/>
            <person name="Fulton L."/>
            <person name="Fulton R."/>
            <person name="Fronick C."/>
            <person name="O'Laughlin M."/>
            <person name="Godfrey J."/>
            <person name="Miner T."/>
            <person name="Herter B."/>
            <person name="Appelbaum E."/>
            <person name="Cordes M."/>
            <person name="Lek S."/>
            <person name="Wollam A."/>
            <person name="Pepin K.H."/>
            <person name="Palsikar V.B."/>
            <person name="Mitreva M."/>
            <person name="Wilson R.K."/>
        </authorList>
    </citation>
    <scope>NUCLEOTIDE SEQUENCE [LARGE SCALE GENOMIC DNA]</scope>
    <source>
        <strain evidence="1 2">ATCC 700627</strain>
    </source>
</reference>
<sequence>MDAEPCKNYELKGGLKMQKIFMTAKEVQDFLEVSRTTAYQLINEMNQELTKLGYRVQRGKVNRQYFMEKYCYGKEVRKEV</sequence>